<evidence type="ECO:0000313" key="2">
    <source>
        <dbReference type="Proteomes" id="UP000521922"/>
    </source>
</evidence>
<dbReference type="Proteomes" id="UP000521922">
    <property type="component" value="Unassembled WGS sequence"/>
</dbReference>
<dbReference type="InterPro" id="IPR009100">
    <property type="entry name" value="AcylCoA_DH/oxidase_NM_dom_sf"/>
</dbReference>
<dbReference type="InterPro" id="IPR046373">
    <property type="entry name" value="Acyl-CoA_Oxase/DH_mid-dom_sf"/>
</dbReference>
<evidence type="ECO:0008006" key="3">
    <source>
        <dbReference type="Google" id="ProtNLM"/>
    </source>
</evidence>
<name>A0A7Y9DNE4_9ACTN</name>
<dbReference type="EMBL" id="JACCBB010000001">
    <property type="protein sequence ID" value="NYD23729.1"/>
    <property type="molecule type" value="Genomic_DNA"/>
</dbReference>
<accession>A0A7Y9DNE4</accession>
<keyword evidence="2" id="KW-1185">Reference proteome</keyword>
<gene>
    <name evidence="1" type="ORF">BJ968_003269</name>
</gene>
<comment type="caution">
    <text evidence="1">The sequence shown here is derived from an EMBL/GenBank/DDBJ whole genome shotgun (WGS) entry which is preliminary data.</text>
</comment>
<dbReference type="Gene3D" id="2.40.110.10">
    <property type="entry name" value="Butyryl-CoA Dehydrogenase, subunit A, domain 2"/>
    <property type="match status" value="1"/>
</dbReference>
<sequence length="323" mass="33769">MPTAVPPAVDGALALARYLTREVPLPGSGGTRRRWQVLATLAERDLTTARVVEAHLDAVAILAEAGRAVPEGSTWGVFAAEDPGTRLDLTAGRLTGRKPWCSLAGRLSHALVTARTPQGRRLVAVDLRRPGVTVVDGAWHSRGLVDVPSGPVDFDDVPADPVGEPGWYLRRPGFAHGGIGVAACWFGGAAGVARPLLDSPRDDLLTERSRGAVDLHLRTARLALDAAAADVDAGRAAGPAGELLAARTRSIVAAAAEAVLTEVGHALGPAPLTFDAAHAARVADLTVYLRQHHADRDVAAVGQLLRDAAPDGGADREEGRWPW</sequence>
<protein>
    <recommendedName>
        <fullName evidence="3">Acyl-CoA dehydrogenase</fullName>
    </recommendedName>
</protein>
<dbReference type="SUPFAM" id="SSF56645">
    <property type="entry name" value="Acyl-CoA dehydrogenase NM domain-like"/>
    <property type="match status" value="1"/>
</dbReference>
<reference evidence="1 2" key="1">
    <citation type="submission" date="2020-07" db="EMBL/GenBank/DDBJ databases">
        <title>Sequencing the genomes of 1000 actinobacteria strains.</title>
        <authorList>
            <person name="Klenk H.-P."/>
        </authorList>
    </citation>
    <scope>NUCLEOTIDE SEQUENCE [LARGE SCALE GENOMIC DNA]</scope>
    <source>
        <strain evidence="1 2">DSM 7487</strain>
    </source>
</reference>
<evidence type="ECO:0000313" key="1">
    <source>
        <dbReference type="EMBL" id="NYD23729.1"/>
    </source>
</evidence>
<proteinExistence type="predicted"/>
<dbReference type="GO" id="GO:0016627">
    <property type="term" value="F:oxidoreductase activity, acting on the CH-CH group of donors"/>
    <property type="evidence" value="ECO:0007669"/>
    <property type="project" value="InterPro"/>
</dbReference>
<dbReference type="RefSeq" id="WP_179753651.1">
    <property type="nucleotide sequence ID" value="NZ_BAAAGN010000011.1"/>
</dbReference>
<organism evidence="1 2">
    <name type="scientific">Kineococcus aurantiacus</name>
    <dbReference type="NCBI Taxonomy" id="37633"/>
    <lineage>
        <taxon>Bacteria</taxon>
        <taxon>Bacillati</taxon>
        <taxon>Actinomycetota</taxon>
        <taxon>Actinomycetes</taxon>
        <taxon>Kineosporiales</taxon>
        <taxon>Kineosporiaceae</taxon>
        <taxon>Kineococcus</taxon>
    </lineage>
</organism>
<dbReference type="AlphaFoldDB" id="A0A7Y9DNE4"/>